<dbReference type="AlphaFoldDB" id="A0A7T1AMX2"/>
<dbReference type="KEGG" id="alam:RT761_02091"/>
<dbReference type="RefSeq" id="WP_218111355.1">
    <property type="nucleotide sequence ID" value="NZ_CP065383.1"/>
</dbReference>
<dbReference type="EMBL" id="CP065383">
    <property type="protein sequence ID" value="QPM68864.1"/>
    <property type="molecule type" value="Genomic_DNA"/>
</dbReference>
<organism evidence="1 2">
    <name type="scientific">Atribacter laminatus</name>
    <dbReference type="NCBI Taxonomy" id="2847778"/>
    <lineage>
        <taxon>Bacteria</taxon>
        <taxon>Pseudomonadati</taxon>
        <taxon>Atribacterota</taxon>
        <taxon>Atribacteria</taxon>
        <taxon>Atribacterales</taxon>
        <taxon>Atribacteraceae</taxon>
        <taxon>Atribacter</taxon>
    </lineage>
</organism>
<evidence type="ECO:0000313" key="1">
    <source>
        <dbReference type="EMBL" id="QPM68864.1"/>
    </source>
</evidence>
<reference evidence="1 2" key="1">
    <citation type="journal article" date="2021" name="Nat. Commun.">
        <title>Isolation of a member of the candidate phylum Atribacteria reveals a unique cell membrane structure.</title>
        <authorList>
            <person name="Taiki K."/>
            <person name="Nobu M.K."/>
            <person name="Kusada H."/>
            <person name="Meng X.-Y."/>
            <person name="Hosoki N."/>
            <person name="Uematsu K."/>
            <person name="Yoshioka H."/>
            <person name="Kamagata Y."/>
            <person name="Tamaki H."/>
        </authorList>
    </citation>
    <scope>NUCLEOTIDE SEQUENCE [LARGE SCALE GENOMIC DNA]</scope>
    <source>
        <strain evidence="1 2">RT761</strain>
    </source>
</reference>
<sequence>MVGSNHQAKKRRKNVHSSTTIITKTGKVIDLWKIYKVKGKILYKSLSGSGHTLTTPPGFAVDYGIFLEARDKGCRFVQFYDREVEIFYTAKIEDFLSKGFRFNRGFGEQVGLSLSKWIKTNTSKISRKLIFEAPYFPFFKDNNGQ</sequence>
<name>A0A7T1AMX2_ATRLM</name>
<evidence type="ECO:0000313" key="2">
    <source>
        <dbReference type="Proteomes" id="UP000594463"/>
    </source>
</evidence>
<protein>
    <submittedName>
        <fullName evidence="1">Uncharacterized protein</fullName>
    </submittedName>
</protein>
<proteinExistence type="predicted"/>
<accession>A0A7T1AMX2</accession>
<dbReference type="Proteomes" id="UP000594463">
    <property type="component" value="Chromosome"/>
</dbReference>
<gene>
    <name evidence="1" type="ORF">RT761_02091</name>
</gene>
<keyword evidence="2" id="KW-1185">Reference proteome</keyword>